<evidence type="ECO:0000313" key="7">
    <source>
        <dbReference type="Proteomes" id="UP000002710"/>
    </source>
</evidence>
<proteinExistence type="inferred from homology"/>
<feature type="domain" description="Peptide methionine sulphoxide reductase MsrA" evidence="5">
    <location>
        <begin position="44"/>
        <end position="194"/>
    </location>
</feature>
<gene>
    <name evidence="4" type="primary">msrA</name>
    <name evidence="6" type="ordered locus">Dde_2482</name>
</gene>
<dbReference type="RefSeq" id="WP_011368344.1">
    <property type="nucleotide sequence ID" value="NC_007519.1"/>
</dbReference>
<dbReference type="PANTHER" id="PTHR43774">
    <property type="entry name" value="PEPTIDE METHIONINE SULFOXIDE REDUCTASE"/>
    <property type="match status" value="1"/>
</dbReference>
<dbReference type="KEGG" id="dde:Dde_2482"/>
<dbReference type="HOGENOM" id="CLU_031040_10_0_7"/>
<dbReference type="EC" id="1.8.4.11" evidence="4"/>
<dbReference type="STRING" id="207559.Dde_2482"/>
<comment type="similarity">
    <text evidence="4">Belongs to the MsrA Met sulfoxide reductase family.</text>
</comment>
<dbReference type="InterPro" id="IPR002569">
    <property type="entry name" value="Met_Sox_Rdtase_MsrA_dom"/>
</dbReference>
<dbReference type="EMBL" id="CP000112">
    <property type="protein sequence ID" value="ABB39279.1"/>
    <property type="molecule type" value="Genomic_DNA"/>
</dbReference>
<dbReference type="InterPro" id="IPR036509">
    <property type="entry name" value="Met_Sox_Rdtase_MsrA_sf"/>
</dbReference>
<keyword evidence="7" id="KW-1185">Reference proteome</keyword>
<evidence type="ECO:0000313" key="6">
    <source>
        <dbReference type="EMBL" id="ABB39279.1"/>
    </source>
</evidence>
<comment type="function">
    <text evidence="4">Has an important function as a repair enzyme for proteins that have been inactivated by oxidation. Catalyzes the reversible oxidation-reduction of methionine sulfoxide in proteins to methionine.</text>
</comment>
<comment type="catalytic activity">
    <reaction evidence="3 4">
        <text>[thioredoxin]-disulfide + L-methionine + H2O = L-methionine (S)-S-oxide + [thioredoxin]-dithiol</text>
        <dbReference type="Rhea" id="RHEA:19993"/>
        <dbReference type="Rhea" id="RHEA-COMP:10698"/>
        <dbReference type="Rhea" id="RHEA-COMP:10700"/>
        <dbReference type="ChEBI" id="CHEBI:15377"/>
        <dbReference type="ChEBI" id="CHEBI:29950"/>
        <dbReference type="ChEBI" id="CHEBI:50058"/>
        <dbReference type="ChEBI" id="CHEBI:57844"/>
        <dbReference type="ChEBI" id="CHEBI:58772"/>
        <dbReference type="EC" id="1.8.4.11"/>
    </reaction>
</comment>
<sequence>MLRHFPGIILAAALIIIPLTTLYATAKLPPGKLPDSPPEGLAYATFAGGCFWCMEPPFDRTPGVLETISGYTGGHTEHPSYEQVSAGGTGHYEALRVVFDPRQVSYDTLLTIFWSNIDPYDASGQFCDRGDQYRSAVFWHDDGQKEAALRSVAHGLQDGSLDKAPATEILPAQDFWQAEDYHQDYYRKNPVRYKFYRFSCGRDQRLEELHDKR</sequence>
<reference evidence="6 7" key="1">
    <citation type="journal article" date="2011" name="J. Bacteriol.">
        <title>Complete genome sequence and updated annotation of Desulfovibrio alaskensis G20.</title>
        <authorList>
            <person name="Hauser L.J."/>
            <person name="Land M.L."/>
            <person name="Brown S.D."/>
            <person name="Larimer F."/>
            <person name="Keller K.L."/>
            <person name="Rapp-Giles B.J."/>
            <person name="Price M.N."/>
            <person name="Lin M."/>
            <person name="Bruce D.C."/>
            <person name="Detter J.C."/>
            <person name="Tapia R."/>
            <person name="Han C.S."/>
            <person name="Goodwin L.A."/>
            <person name="Cheng J.F."/>
            <person name="Pitluck S."/>
            <person name="Copeland A."/>
            <person name="Lucas S."/>
            <person name="Nolan M."/>
            <person name="Lapidus A.L."/>
            <person name="Palumbo A.V."/>
            <person name="Wall J.D."/>
        </authorList>
    </citation>
    <scope>NUCLEOTIDE SEQUENCE [LARGE SCALE GENOMIC DNA]</scope>
    <source>
        <strain evidence="7">ATCC BAA 1058 / DSM 17464 / G20</strain>
    </source>
</reference>
<feature type="active site" evidence="4">
    <location>
        <position position="50"/>
    </location>
</feature>
<dbReference type="Pfam" id="PF01625">
    <property type="entry name" value="PMSR"/>
    <property type="match status" value="1"/>
</dbReference>
<protein>
    <recommendedName>
        <fullName evidence="4">Peptide methionine sulfoxide reductase MsrA</fullName>
        <shortName evidence="4">Protein-methionine-S-oxide reductase</shortName>
        <ecNumber evidence="4">1.8.4.11</ecNumber>
    </recommendedName>
    <alternativeName>
        <fullName evidence="4">Peptide-methionine (S)-S-oxide reductase</fullName>
        <shortName evidence="4">Peptide Met(O) reductase</shortName>
    </alternativeName>
</protein>
<dbReference type="HAMAP" id="MF_01401">
    <property type="entry name" value="MsrA"/>
    <property type="match status" value="1"/>
</dbReference>
<organism evidence="6 7">
    <name type="scientific">Oleidesulfovibrio alaskensis (strain ATCC BAA-1058 / DSM 17464 / G20)</name>
    <name type="common">Desulfovibrio alaskensis</name>
    <dbReference type="NCBI Taxonomy" id="207559"/>
    <lineage>
        <taxon>Bacteria</taxon>
        <taxon>Pseudomonadati</taxon>
        <taxon>Thermodesulfobacteriota</taxon>
        <taxon>Desulfovibrionia</taxon>
        <taxon>Desulfovibrionales</taxon>
        <taxon>Desulfovibrionaceae</taxon>
        <taxon>Oleidesulfovibrio</taxon>
    </lineage>
</organism>
<name>Q30YG7_OLEA2</name>
<dbReference type="Gene3D" id="3.30.1060.10">
    <property type="entry name" value="Peptide methionine sulphoxide reductase MsrA"/>
    <property type="match status" value="1"/>
</dbReference>
<evidence type="ECO:0000256" key="4">
    <source>
        <dbReference type="HAMAP-Rule" id="MF_01401"/>
    </source>
</evidence>
<dbReference type="NCBIfam" id="TIGR00401">
    <property type="entry name" value="msrA"/>
    <property type="match status" value="1"/>
</dbReference>
<dbReference type="PANTHER" id="PTHR43774:SF1">
    <property type="entry name" value="PEPTIDE METHIONINE SULFOXIDE REDUCTASE MSRA 2"/>
    <property type="match status" value="1"/>
</dbReference>
<dbReference type="eggNOG" id="COG0225">
    <property type="taxonomic scope" value="Bacteria"/>
</dbReference>
<dbReference type="Proteomes" id="UP000002710">
    <property type="component" value="Chromosome"/>
</dbReference>
<keyword evidence="1 4" id="KW-0560">Oxidoreductase</keyword>
<dbReference type="SUPFAM" id="SSF55068">
    <property type="entry name" value="Peptide methionine sulfoxide reductase"/>
    <property type="match status" value="1"/>
</dbReference>
<accession>Q30YG7</accession>
<dbReference type="GO" id="GO:0033744">
    <property type="term" value="F:L-methionine:thioredoxin-disulfide S-oxidoreductase activity"/>
    <property type="evidence" value="ECO:0007669"/>
    <property type="project" value="RHEA"/>
</dbReference>
<evidence type="ECO:0000259" key="5">
    <source>
        <dbReference type="Pfam" id="PF01625"/>
    </source>
</evidence>
<evidence type="ECO:0000256" key="3">
    <source>
        <dbReference type="ARBA" id="ARBA00048782"/>
    </source>
</evidence>
<dbReference type="GO" id="GO:0008113">
    <property type="term" value="F:peptide-methionine (S)-S-oxide reductase activity"/>
    <property type="evidence" value="ECO:0007669"/>
    <property type="project" value="UniProtKB-UniRule"/>
</dbReference>
<comment type="catalytic activity">
    <reaction evidence="2 4">
        <text>L-methionyl-[protein] + [thioredoxin]-disulfide + H2O = L-methionyl-(S)-S-oxide-[protein] + [thioredoxin]-dithiol</text>
        <dbReference type="Rhea" id="RHEA:14217"/>
        <dbReference type="Rhea" id="RHEA-COMP:10698"/>
        <dbReference type="Rhea" id="RHEA-COMP:10700"/>
        <dbReference type="Rhea" id="RHEA-COMP:12313"/>
        <dbReference type="Rhea" id="RHEA-COMP:12315"/>
        <dbReference type="ChEBI" id="CHEBI:15377"/>
        <dbReference type="ChEBI" id="CHEBI:16044"/>
        <dbReference type="ChEBI" id="CHEBI:29950"/>
        <dbReference type="ChEBI" id="CHEBI:44120"/>
        <dbReference type="ChEBI" id="CHEBI:50058"/>
        <dbReference type="EC" id="1.8.4.11"/>
    </reaction>
</comment>
<evidence type="ECO:0000256" key="2">
    <source>
        <dbReference type="ARBA" id="ARBA00047806"/>
    </source>
</evidence>
<dbReference type="AlphaFoldDB" id="Q30YG7"/>
<evidence type="ECO:0000256" key="1">
    <source>
        <dbReference type="ARBA" id="ARBA00023002"/>
    </source>
</evidence>